<dbReference type="GO" id="GO:0003908">
    <property type="term" value="F:methylated-DNA-[protein]-cysteine S-methyltransferase activity"/>
    <property type="evidence" value="ECO:0007669"/>
    <property type="project" value="UniProtKB-EC"/>
</dbReference>
<dbReference type="InterPro" id="IPR001497">
    <property type="entry name" value="MethylDNA_cys_MeTrfase_AS"/>
</dbReference>
<comment type="catalytic activity">
    <reaction evidence="8">
        <text>a 6-O-methyl-2'-deoxyguanosine in DNA + L-cysteinyl-[protein] = S-methyl-L-cysteinyl-[protein] + a 2'-deoxyguanosine in DNA</text>
        <dbReference type="Rhea" id="RHEA:24000"/>
        <dbReference type="Rhea" id="RHEA-COMP:10131"/>
        <dbReference type="Rhea" id="RHEA-COMP:10132"/>
        <dbReference type="Rhea" id="RHEA-COMP:11367"/>
        <dbReference type="Rhea" id="RHEA-COMP:11368"/>
        <dbReference type="ChEBI" id="CHEBI:29950"/>
        <dbReference type="ChEBI" id="CHEBI:82612"/>
        <dbReference type="ChEBI" id="CHEBI:85445"/>
        <dbReference type="ChEBI" id="CHEBI:85448"/>
        <dbReference type="EC" id="2.1.1.63"/>
    </reaction>
</comment>
<dbReference type="EC" id="2.1.1.63" evidence="3"/>
<dbReference type="Pfam" id="PF01035">
    <property type="entry name" value="DNA_binding_1"/>
    <property type="match status" value="1"/>
</dbReference>
<dbReference type="Gene3D" id="1.10.10.10">
    <property type="entry name" value="Winged helix-like DNA-binding domain superfamily/Winged helix DNA-binding domain"/>
    <property type="match status" value="1"/>
</dbReference>
<comment type="caution">
    <text evidence="10">The sequence shown here is derived from an EMBL/GenBank/DDBJ whole genome shotgun (WGS) entry which is preliminary data.</text>
</comment>
<keyword evidence="6" id="KW-0227">DNA damage</keyword>
<dbReference type="EMBL" id="JAMXLR010000076">
    <property type="protein sequence ID" value="MCO6046550.1"/>
    <property type="molecule type" value="Genomic_DNA"/>
</dbReference>
<organism evidence="10 11">
    <name type="scientific">Aeoliella straminimaris</name>
    <dbReference type="NCBI Taxonomy" id="2954799"/>
    <lineage>
        <taxon>Bacteria</taxon>
        <taxon>Pseudomonadati</taxon>
        <taxon>Planctomycetota</taxon>
        <taxon>Planctomycetia</taxon>
        <taxon>Pirellulales</taxon>
        <taxon>Lacipirellulaceae</taxon>
        <taxon>Aeoliella</taxon>
    </lineage>
</organism>
<dbReference type="RefSeq" id="WP_252854664.1">
    <property type="nucleotide sequence ID" value="NZ_JAMXLR010000076.1"/>
</dbReference>
<dbReference type="NCBIfam" id="TIGR00589">
    <property type="entry name" value="ogt"/>
    <property type="match status" value="1"/>
</dbReference>
<feature type="domain" description="Methylated-DNA-[protein]-cysteine S-methyltransferase DNA binding" evidence="9">
    <location>
        <begin position="102"/>
        <end position="184"/>
    </location>
</feature>
<dbReference type="PROSITE" id="PS00374">
    <property type="entry name" value="MGMT"/>
    <property type="match status" value="1"/>
</dbReference>
<evidence type="ECO:0000256" key="1">
    <source>
        <dbReference type="ARBA" id="ARBA00001286"/>
    </source>
</evidence>
<evidence type="ECO:0000256" key="5">
    <source>
        <dbReference type="ARBA" id="ARBA00022679"/>
    </source>
</evidence>
<dbReference type="InterPro" id="IPR014048">
    <property type="entry name" value="MethylDNA_cys_MeTrfase_DNA-bd"/>
</dbReference>
<reference evidence="10" key="1">
    <citation type="submission" date="2022-06" db="EMBL/GenBank/DDBJ databases">
        <title>Aeoliella straminimaris, a novel planctomycete from sediments.</title>
        <authorList>
            <person name="Vitorino I.R."/>
            <person name="Lage O.M."/>
        </authorList>
    </citation>
    <scope>NUCLEOTIDE SEQUENCE</scope>
    <source>
        <strain evidence="10">ICT_H6.2</strain>
    </source>
</reference>
<accession>A0A9X2FCP5</accession>
<dbReference type="GO" id="GO:0006281">
    <property type="term" value="P:DNA repair"/>
    <property type="evidence" value="ECO:0007669"/>
    <property type="project" value="UniProtKB-KW"/>
</dbReference>
<dbReference type="CDD" id="cd06445">
    <property type="entry name" value="ATase"/>
    <property type="match status" value="1"/>
</dbReference>
<proteinExistence type="inferred from homology"/>
<keyword evidence="7" id="KW-0234">DNA repair</keyword>
<sequence>MPATLAKSAASPPAKSESVCFESNLGWMAVAYNDQKLGRILFGHPQFASLAKALKPFELEPARQLSDCPRWVNDLCDRLQRLADGEPQTFDSVPVSTSHLTPFATRVIGECRKLPWGRVVTYTELARLAGRPAAARAVGNVMANNRYPLVVPCHRVVGTSGHLGGFSAPGGLNTKRRLLEMEGAL</sequence>
<evidence type="ECO:0000256" key="3">
    <source>
        <dbReference type="ARBA" id="ARBA00011918"/>
    </source>
</evidence>
<dbReference type="PANTHER" id="PTHR10815:SF13">
    <property type="entry name" value="METHYLATED-DNA--PROTEIN-CYSTEINE METHYLTRANSFERASE"/>
    <property type="match status" value="1"/>
</dbReference>
<dbReference type="PANTHER" id="PTHR10815">
    <property type="entry name" value="METHYLATED-DNA--PROTEIN-CYSTEINE METHYLTRANSFERASE"/>
    <property type="match status" value="1"/>
</dbReference>
<name>A0A9X2FCP5_9BACT</name>
<dbReference type="InterPro" id="IPR036388">
    <property type="entry name" value="WH-like_DNA-bd_sf"/>
</dbReference>
<protein>
    <recommendedName>
        <fullName evidence="3">methylated-DNA--[protein]-cysteine S-methyltransferase</fullName>
        <ecNumber evidence="3">2.1.1.63</ecNumber>
    </recommendedName>
</protein>
<dbReference type="Proteomes" id="UP001155241">
    <property type="component" value="Unassembled WGS sequence"/>
</dbReference>
<dbReference type="GO" id="GO:0032259">
    <property type="term" value="P:methylation"/>
    <property type="evidence" value="ECO:0007669"/>
    <property type="project" value="UniProtKB-KW"/>
</dbReference>
<keyword evidence="4" id="KW-0489">Methyltransferase</keyword>
<gene>
    <name evidence="10" type="ORF">NG895_21850</name>
</gene>
<evidence type="ECO:0000256" key="8">
    <source>
        <dbReference type="ARBA" id="ARBA00049348"/>
    </source>
</evidence>
<evidence type="ECO:0000256" key="2">
    <source>
        <dbReference type="ARBA" id="ARBA00008711"/>
    </source>
</evidence>
<comment type="similarity">
    <text evidence="2">Belongs to the MGMT family.</text>
</comment>
<keyword evidence="5" id="KW-0808">Transferase</keyword>
<evidence type="ECO:0000256" key="4">
    <source>
        <dbReference type="ARBA" id="ARBA00022603"/>
    </source>
</evidence>
<evidence type="ECO:0000259" key="9">
    <source>
        <dbReference type="Pfam" id="PF01035"/>
    </source>
</evidence>
<dbReference type="InterPro" id="IPR036217">
    <property type="entry name" value="MethylDNA_cys_MeTrfase_DNAb"/>
</dbReference>
<evidence type="ECO:0000256" key="7">
    <source>
        <dbReference type="ARBA" id="ARBA00023204"/>
    </source>
</evidence>
<keyword evidence="11" id="KW-1185">Reference proteome</keyword>
<evidence type="ECO:0000313" key="11">
    <source>
        <dbReference type="Proteomes" id="UP001155241"/>
    </source>
</evidence>
<evidence type="ECO:0000256" key="6">
    <source>
        <dbReference type="ARBA" id="ARBA00022763"/>
    </source>
</evidence>
<dbReference type="AlphaFoldDB" id="A0A9X2FCP5"/>
<dbReference type="FunFam" id="1.10.10.10:FF:000214">
    <property type="entry name" value="Methylated-DNA--protein-cysteine methyltransferase"/>
    <property type="match status" value="1"/>
</dbReference>
<comment type="catalytic activity">
    <reaction evidence="1">
        <text>a 4-O-methyl-thymidine in DNA + L-cysteinyl-[protein] = a thymidine in DNA + S-methyl-L-cysteinyl-[protein]</text>
        <dbReference type="Rhea" id="RHEA:53428"/>
        <dbReference type="Rhea" id="RHEA-COMP:10131"/>
        <dbReference type="Rhea" id="RHEA-COMP:10132"/>
        <dbReference type="Rhea" id="RHEA-COMP:13555"/>
        <dbReference type="Rhea" id="RHEA-COMP:13556"/>
        <dbReference type="ChEBI" id="CHEBI:29950"/>
        <dbReference type="ChEBI" id="CHEBI:82612"/>
        <dbReference type="ChEBI" id="CHEBI:137386"/>
        <dbReference type="ChEBI" id="CHEBI:137387"/>
        <dbReference type="EC" id="2.1.1.63"/>
    </reaction>
</comment>
<evidence type="ECO:0000313" key="10">
    <source>
        <dbReference type="EMBL" id="MCO6046550.1"/>
    </source>
</evidence>
<dbReference type="SUPFAM" id="SSF46767">
    <property type="entry name" value="Methylated DNA-protein cysteine methyltransferase, C-terminal domain"/>
    <property type="match status" value="1"/>
</dbReference>